<dbReference type="AlphaFoldDB" id="A0A558HJD6"/>
<keyword evidence="5" id="KW-0963">Cytoplasm</keyword>
<name>A0A558HJD6_9GAMM</name>
<organism evidence="7 8">
    <name type="scientific">Cobetia crustatorum</name>
    <dbReference type="NCBI Taxonomy" id="553385"/>
    <lineage>
        <taxon>Bacteria</taxon>
        <taxon>Pseudomonadati</taxon>
        <taxon>Pseudomonadota</taxon>
        <taxon>Gammaproteobacteria</taxon>
        <taxon>Oceanospirillales</taxon>
        <taxon>Halomonadaceae</taxon>
        <taxon>Cobetia</taxon>
    </lineage>
</organism>
<proteinExistence type="inferred from homology"/>
<dbReference type="STRING" id="553385.GCA_000591415_00748"/>
<keyword evidence="2 5" id="KW-0489">Methyltransferase</keyword>
<dbReference type="InterPro" id="IPR004384">
    <property type="entry name" value="RNA_MeTrfase_TrmJ/LasT"/>
</dbReference>
<dbReference type="NCBIfam" id="TIGR00050">
    <property type="entry name" value="rRNA_methyl_1"/>
    <property type="match status" value="1"/>
</dbReference>
<evidence type="ECO:0000256" key="5">
    <source>
        <dbReference type="RuleBase" id="RU362024"/>
    </source>
</evidence>
<dbReference type="EMBL" id="VNFH01000008">
    <property type="protein sequence ID" value="TVU69227.1"/>
    <property type="molecule type" value="Genomic_DNA"/>
</dbReference>
<dbReference type="GO" id="GO:0160206">
    <property type="term" value="F:tRNA (cytidine(32)/uridine(32)-2'-O)-methyltransferase activity"/>
    <property type="evidence" value="ECO:0007669"/>
    <property type="project" value="UniProtKB-EC"/>
</dbReference>
<dbReference type="GO" id="GO:0003723">
    <property type="term" value="F:RNA binding"/>
    <property type="evidence" value="ECO:0007669"/>
    <property type="project" value="InterPro"/>
</dbReference>
<evidence type="ECO:0000256" key="3">
    <source>
        <dbReference type="ARBA" id="ARBA00022679"/>
    </source>
</evidence>
<feature type="domain" description="tRNA/rRNA methyltransferase SpoU type" evidence="6">
    <location>
        <begin position="17"/>
        <end position="166"/>
    </location>
</feature>
<dbReference type="InterPro" id="IPR029028">
    <property type="entry name" value="Alpha/beta_knot_MTases"/>
</dbReference>
<evidence type="ECO:0000313" key="8">
    <source>
        <dbReference type="Proteomes" id="UP000319941"/>
    </source>
</evidence>
<dbReference type="EC" id="2.1.1.200" evidence="5"/>
<dbReference type="GO" id="GO:0002128">
    <property type="term" value="P:tRNA nucleoside ribose methylation"/>
    <property type="evidence" value="ECO:0007669"/>
    <property type="project" value="TreeGrafter"/>
</dbReference>
<keyword evidence="8" id="KW-1185">Reference proteome</keyword>
<comment type="similarity">
    <text evidence="1">Belongs to the class IV-like SAM-binding methyltransferase superfamily. RNA methyltransferase TrmH family.</text>
</comment>
<comment type="catalytic activity">
    <reaction evidence="5">
        <text>uridine(32) in tRNA + S-adenosyl-L-methionine = 2'-O-methyluridine(32) in tRNA + S-adenosyl-L-homocysteine + H(+)</text>
        <dbReference type="Rhea" id="RHEA:42936"/>
        <dbReference type="Rhea" id="RHEA-COMP:10107"/>
        <dbReference type="Rhea" id="RHEA-COMP:10290"/>
        <dbReference type="ChEBI" id="CHEBI:15378"/>
        <dbReference type="ChEBI" id="CHEBI:57856"/>
        <dbReference type="ChEBI" id="CHEBI:59789"/>
        <dbReference type="ChEBI" id="CHEBI:65315"/>
        <dbReference type="ChEBI" id="CHEBI:74478"/>
        <dbReference type="EC" id="2.1.1.200"/>
    </reaction>
</comment>
<dbReference type="Proteomes" id="UP000319941">
    <property type="component" value="Unassembled WGS sequence"/>
</dbReference>
<dbReference type="PANTHER" id="PTHR42786:SF2">
    <property type="entry name" value="TRNA (CYTIDINE_URIDINE-2'-O-)-METHYLTRANSFERASE TRMJ"/>
    <property type="match status" value="1"/>
</dbReference>
<dbReference type="InterPro" id="IPR029026">
    <property type="entry name" value="tRNA_m1G_MTases_N"/>
</dbReference>
<sequence>MTDTPTSPQATTLLDNLRVVLVQTFHPGNIGATARAILTMGIKDLVLVNPRCFPDEEATRMASGASELLENARVVESLEEAVSDCQLVVGASARLRSLPLPHFDEPREMATQAIDTARDGKVALVFGRERFGLTNEEIACCTHQVSIPTNPDYGILNVSQAVQVLVHECRSAWRLTISDTQEQPTARREDDQLPTREQLGYFHEHLGRALRGSGFLNQPHSQTEERLRALFSRAEPTRRELSILRGMLANLERQTAAAQDNDRNEITSDSND</sequence>
<protein>
    <recommendedName>
        <fullName evidence="5">tRNA (cytidine/uridine-2'-O-)-methyltransferase TrmJ</fullName>
        <ecNumber evidence="5">2.1.1.200</ecNumber>
    </recommendedName>
    <alternativeName>
        <fullName evidence="5">tRNA (cytidine(32)/uridine(32)-2'-O)-methyltransferase</fullName>
    </alternativeName>
    <alternativeName>
        <fullName evidence="5">tRNA Cm32/Um32 methyltransferase</fullName>
    </alternativeName>
</protein>
<dbReference type="FunFam" id="3.40.1280.10:FF:000006">
    <property type="entry name" value="Uncharacterized tRNA/rRNA methyltransferase HI_0380"/>
    <property type="match status" value="1"/>
</dbReference>
<dbReference type="SUPFAM" id="SSF75217">
    <property type="entry name" value="alpha/beta knot"/>
    <property type="match status" value="1"/>
</dbReference>
<comment type="subunit">
    <text evidence="5">Homodimer.</text>
</comment>
<keyword evidence="3 7" id="KW-0808">Transferase</keyword>
<comment type="function">
    <text evidence="5">Catalyzes the formation of 2'O-methylated cytidine (Cm32) or 2'O-methylated uridine (Um32) at position 32 in tRNA.</text>
</comment>
<gene>
    <name evidence="5" type="primary">trmJ</name>
    <name evidence="7" type="ORF">FQP86_12280</name>
</gene>
<dbReference type="GO" id="GO:0106339">
    <property type="term" value="F:tRNA (cytidine(32)-2'-O)-methyltransferase activity"/>
    <property type="evidence" value="ECO:0007669"/>
    <property type="project" value="RHEA"/>
</dbReference>
<reference evidence="7 8" key="1">
    <citation type="submission" date="2019-07" db="EMBL/GenBank/DDBJ databases">
        <title>Diversity of Bacteria from Kongsfjorden, Arctic.</title>
        <authorList>
            <person name="Yu Y."/>
        </authorList>
    </citation>
    <scope>NUCLEOTIDE SEQUENCE [LARGE SCALE GENOMIC DNA]</scope>
    <source>
        <strain evidence="7 8">SM1923</strain>
    </source>
</reference>
<keyword evidence="5" id="KW-0819">tRNA processing</keyword>
<accession>A0A558HJD6</accession>
<comment type="catalytic activity">
    <reaction evidence="5">
        <text>cytidine(32) in tRNA + S-adenosyl-L-methionine = 2'-O-methylcytidine(32) in tRNA + S-adenosyl-L-homocysteine + H(+)</text>
        <dbReference type="Rhea" id="RHEA:42932"/>
        <dbReference type="Rhea" id="RHEA-COMP:10288"/>
        <dbReference type="Rhea" id="RHEA-COMP:10289"/>
        <dbReference type="ChEBI" id="CHEBI:15378"/>
        <dbReference type="ChEBI" id="CHEBI:57856"/>
        <dbReference type="ChEBI" id="CHEBI:59789"/>
        <dbReference type="ChEBI" id="CHEBI:74495"/>
        <dbReference type="ChEBI" id="CHEBI:82748"/>
        <dbReference type="EC" id="2.1.1.200"/>
    </reaction>
</comment>
<keyword evidence="4 5" id="KW-0949">S-adenosyl-L-methionine</keyword>
<dbReference type="Gene3D" id="1.10.8.590">
    <property type="match status" value="1"/>
</dbReference>
<dbReference type="GO" id="GO:0005829">
    <property type="term" value="C:cytosol"/>
    <property type="evidence" value="ECO:0007669"/>
    <property type="project" value="TreeGrafter"/>
</dbReference>
<comment type="subcellular location">
    <subcellularLocation>
        <location evidence="5">Cytoplasm</location>
    </subcellularLocation>
</comment>
<dbReference type="CDD" id="cd18093">
    <property type="entry name" value="SpoU-like_TrmJ"/>
    <property type="match status" value="1"/>
</dbReference>
<dbReference type="Gene3D" id="3.40.1280.10">
    <property type="match status" value="1"/>
</dbReference>
<dbReference type="OrthoDB" id="9806346at2"/>
<evidence type="ECO:0000256" key="4">
    <source>
        <dbReference type="ARBA" id="ARBA00022691"/>
    </source>
</evidence>
<evidence type="ECO:0000256" key="2">
    <source>
        <dbReference type="ARBA" id="ARBA00022603"/>
    </source>
</evidence>
<dbReference type="PANTHER" id="PTHR42786">
    <property type="entry name" value="TRNA/RRNA METHYLTRANSFERASE"/>
    <property type="match status" value="1"/>
</dbReference>
<dbReference type="InterPro" id="IPR001537">
    <property type="entry name" value="SpoU_MeTrfase"/>
</dbReference>
<dbReference type="RefSeq" id="WP_088742815.1">
    <property type="nucleotide sequence ID" value="NZ_CAWOWR010000137.1"/>
</dbReference>
<comment type="caution">
    <text evidence="7">The sequence shown here is derived from an EMBL/GenBank/DDBJ whole genome shotgun (WGS) entry which is preliminary data.</text>
</comment>
<dbReference type="Pfam" id="PF00588">
    <property type="entry name" value="SpoU_methylase"/>
    <property type="match status" value="1"/>
</dbReference>
<dbReference type="PIRSF" id="PIRSF004808">
    <property type="entry name" value="LasT"/>
    <property type="match status" value="1"/>
</dbReference>
<evidence type="ECO:0000259" key="6">
    <source>
        <dbReference type="Pfam" id="PF00588"/>
    </source>
</evidence>
<evidence type="ECO:0000313" key="7">
    <source>
        <dbReference type="EMBL" id="TVU69227.1"/>
    </source>
</evidence>
<evidence type="ECO:0000256" key="1">
    <source>
        <dbReference type="ARBA" id="ARBA00007228"/>
    </source>
</evidence>